<accession>A0ABY9S6S4</accession>
<protein>
    <submittedName>
        <fullName evidence="2">Fimbrial protein</fullName>
    </submittedName>
</protein>
<evidence type="ECO:0000313" key="3">
    <source>
        <dbReference type="Proteomes" id="UP001246690"/>
    </source>
</evidence>
<evidence type="ECO:0000313" key="2">
    <source>
        <dbReference type="EMBL" id="WMY73216.1"/>
    </source>
</evidence>
<dbReference type="PANTHER" id="PTHR33420">
    <property type="entry name" value="FIMBRIAL SUBUNIT ELFA-RELATED"/>
    <property type="match status" value="1"/>
</dbReference>
<organism evidence="2 3">
    <name type="scientific">Buttiauxella selenatireducens</name>
    <dbReference type="NCBI Taxonomy" id="3073902"/>
    <lineage>
        <taxon>Bacteria</taxon>
        <taxon>Pseudomonadati</taxon>
        <taxon>Pseudomonadota</taxon>
        <taxon>Gammaproteobacteria</taxon>
        <taxon>Enterobacterales</taxon>
        <taxon>Enterobacteriaceae</taxon>
        <taxon>Buttiauxella</taxon>
    </lineage>
</organism>
<name>A0ABY9S6S4_9ENTR</name>
<proteinExistence type="predicted"/>
<feature type="signal peptide" evidence="1">
    <location>
        <begin position="1"/>
        <end position="21"/>
    </location>
</feature>
<evidence type="ECO:0000256" key="1">
    <source>
        <dbReference type="SAM" id="SignalP"/>
    </source>
</evidence>
<dbReference type="PANTHER" id="PTHR33420:SF27">
    <property type="entry name" value="PROTEIN FIMG"/>
    <property type="match status" value="1"/>
</dbReference>
<dbReference type="EMBL" id="CP133838">
    <property type="protein sequence ID" value="WMY73216.1"/>
    <property type="molecule type" value="Genomic_DNA"/>
</dbReference>
<sequence length="178" mass="18133">MNKMTLLALANTLLLAGSIHASVAAPVQVNITGNVIASPCTVDTANSNLNVTLGDIPATELATAGSYGGTAQTFTIALKDCPASTTKTVATISGTPYASDTNLFANTGTAAGVGVKIKPNAAAWTDTSVNPNQSTWTQNVNSTTHAVSYVFDARSFTSVGSINPGTIVSAMQVAFTYQ</sequence>
<reference evidence="2 3" key="1">
    <citation type="submission" date="2023-09" db="EMBL/GenBank/DDBJ databases">
        <title>Buttiauxella selenatireducens sp. nov., isolated from the rhizosphere of Cardamine hupingshanesis.</title>
        <authorList>
            <person name="Zhang S."/>
            <person name="Xu Z."/>
            <person name="Wang H."/>
            <person name="Guo Y."/>
        </authorList>
    </citation>
    <scope>NUCLEOTIDE SEQUENCE [LARGE SCALE GENOMIC DNA]</scope>
    <source>
        <strain evidence="2 3">R73</strain>
    </source>
</reference>
<dbReference type="InterPro" id="IPR036937">
    <property type="entry name" value="Adhesion_dom_fimbrial_sf"/>
</dbReference>
<dbReference type="InterPro" id="IPR050263">
    <property type="entry name" value="Bact_Fimbrial_Adh_Pro"/>
</dbReference>
<dbReference type="InterPro" id="IPR008966">
    <property type="entry name" value="Adhesion_dom_sf"/>
</dbReference>
<feature type="chain" id="PRO_5047313713" evidence="1">
    <location>
        <begin position="22"/>
        <end position="178"/>
    </location>
</feature>
<dbReference type="SUPFAM" id="SSF49401">
    <property type="entry name" value="Bacterial adhesins"/>
    <property type="match status" value="1"/>
</dbReference>
<dbReference type="RefSeq" id="WP_309875519.1">
    <property type="nucleotide sequence ID" value="NZ_CP133838.1"/>
</dbReference>
<dbReference type="Gene3D" id="2.60.40.1090">
    <property type="entry name" value="Fimbrial-type adhesion domain"/>
    <property type="match status" value="1"/>
</dbReference>
<keyword evidence="3" id="KW-1185">Reference proteome</keyword>
<dbReference type="Proteomes" id="UP001246690">
    <property type="component" value="Chromosome"/>
</dbReference>
<gene>
    <name evidence="2" type="ORF">RHD99_17350</name>
</gene>
<keyword evidence="1" id="KW-0732">Signal</keyword>